<feature type="region of interest" description="Disordered" evidence="1">
    <location>
        <begin position="226"/>
        <end position="250"/>
    </location>
</feature>
<evidence type="ECO:0000313" key="3">
    <source>
        <dbReference type="EMBL" id="MBN8660717.1"/>
    </source>
</evidence>
<evidence type="ECO:0000256" key="2">
    <source>
        <dbReference type="SAM" id="SignalP"/>
    </source>
</evidence>
<feature type="signal peptide" evidence="2">
    <location>
        <begin position="1"/>
        <end position="27"/>
    </location>
</feature>
<proteinExistence type="predicted"/>
<keyword evidence="2" id="KW-0732">Signal</keyword>
<gene>
    <name evidence="3" type="ORF">J0M35_10160</name>
</gene>
<comment type="caution">
    <text evidence="3">The sequence shown here is derived from an EMBL/GenBank/DDBJ whole genome shotgun (WGS) entry which is preliminary data.</text>
</comment>
<accession>A0A8J7PG25</accession>
<evidence type="ECO:0000256" key="1">
    <source>
        <dbReference type="SAM" id="MobiDB-lite"/>
    </source>
</evidence>
<sequence>MSFSKIKLLAGFSAFALFFSLNEPAQAGRFRTSGAKGALSGYAQQGQYGARAGMSGVAYGQGAAAARAARFQGPNGGAAARAGFSAAGAQGLLHASGSGGNTANGGSWQRGGGTLIKKGEGGAHQSAFSGTTGGGGSLSRQGEWQYKNGEGGTAQRGFQVSGAGGGSAVGYKTNQYDAQTGTGTSTRGRDYNTASGESYGYDASTSYTKGQGFTTTVDTQNKSDYTVQYQKGSKPVVQTTGAPPATSPAP</sequence>
<feature type="chain" id="PRO_5035250108" evidence="2">
    <location>
        <begin position="28"/>
        <end position="250"/>
    </location>
</feature>
<dbReference type="EMBL" id="JAFLCK010000013">
    <property type="protein sequence ID" value="MBN8660717.1"/>
    <property type="molecule type" value="Genomic_DNA"/>
</dbReference>
<name>A0A8J7PG25_9BACT</name>
<reference evidence="3" key="1">
    <citation type="submission" date="2021-02" db="EMBL/GenBank/DDBJ databases">
        <title>Genome-Resolved Metagenomics of a Microbial Community Performing Photosynthetic Biological Nutrient Removal.</title>
        <authorList>
            <person name="Mcdaniel E.A."/>
        </authorList>
    </citation>
    <scope>NUCLEOTIDE SEQUENCE</scope>
    <source>
        <strain evidence="3">UWPOB_OBS1</strain>
    </source>
</reference>
<feature type="region of interest" description="Disordered" evidence="1">
    <location>
        <begin position="118"/>
        <end position="161"/>
    </location>
</feature>
<evidence type="ECO:0000313" key="4">
    <source>
        <dbReference type="Proteomes" id="UP000664277"/>
    </source>
</evidence>
<organism evidence="3 4">
    <name type="scientific">Candidatus Obscuribacter phosphatis</name>
    <dbReference type="NCBI Taxonomy" id="1906157"/>
    <lineage>
        <taxon>Bacteria</taxon>
        <taxon>Bacillati</taxon>
        <taxon>Candidatus Melainabacteria</taxon>
        <taxon>Candidatus Obscuribacterales</taxon>
        <taxon>Candidatus Obscuribacteraceae</taxon>
        <taxon>Candidatus Obscuribacter</taxon>
    </lineage>
</organism>
<dbReference type="AlphaFoldDB" id="A0A8J7PG25"/>
<dbReference type="Proteomes" id="UP000664277">
    <property type="component" value="Unassembled WGS sequence"/>
</dbReference>
<protein>
    <submittedName>
        <fullName evidence="3">Uncharacterized protein</fullName>
    </submittedName>
</protein>